<evidence type="ECO:0000313" key="5">
    <source>
        <dbReference type="Proteomes" id="UP000243217"/>
    </source>
</evidence>
<dbReference type="PANTHER" id="PTHR24166">
    <property type="entry name" value="ROLLING PEBBLES, ISOFORM B"/>
    <property type="match status" value="1"/>
</dbReference>
<feature type="repeat" description="ANK" evidence="3">
    <location>
        <begin position="95"/>
        <end position="127"/>
    </location>
</feature>
<evidence type="ECO:0000256" key="1">
    <source>
        <dbReference type="ARBA" id="ARBA00022737"/>
    </source>
</evidence>
<keyword evidence="1" id="KW-0677">Repeat</keyword>
<accession>A0A1V9ZMV6</accession>
<protein>
    <submittedName>
        <fullName evidence="4">Uncharacterized protein</fullName>
    </submittedName>
</protein>
<dbReference type="PANTHER" id="PTHR24166:SF48">
    <property type="entry name" value="PROTEIN VAPYRIN"/>
    <property type="match status" value="1"/>
</dbReference>
<keyword evidence="2 3" id="KW-0040">ANK repeat</keyword>
<dbReference type="InterPro" id="IPR036770">
    <property type="entry name" value="Ankyrin_rpt-contain_sf"/>
</dbReference>
<comment type="caution">
    <text evidence="4">The sequence shown here is derived from an EMBL/GenBank/DDBJ whole genome shotgun (WGS) entry which is preliminary data.</text>
</comment>
<dbReference type="OrthoDB" id="194358at2759"/>
<dbReference type="InterPro" id="IPR050889">
    <property type="entry name" value="Dendritic_Spine_Reg/Scaffold"/>
</dbReference>
<name>A0A1V9ZMV6_9STRA</name>
<reference evidence="4 5" key="1">
    <citation type="journal article" date="2014" name="Genome Biol. Evol.">
        <title>The secreted proteins of Achlya hypogyna and Thraustotheca clavata identify the ancestral oomycete secretome and reveal gene acquisitions by horizontal gene transfer.</title>
        <authorList>
            <person name="Misner I."/>
            <person name="Blouin N."/>
            <person name="Leonard G."/>
            <person name="Richards T.A."/>
            <person name="Lane C.E."/>
        </authorList>
    </citation>
    <scope>NUCLEOTIDE SEQUENCE [LARGE SCALE GENOMIC DNA]</scope>
    <source>
        <strain evidence="4 5">ATCC 34112</strain>
    </source>
</reference>
<dbReference type="EMBL" id="JNBS01001818">
    <property type="protein sequence ID" value="OQR99318.1"/>
    <property type="molecule type" value="Genomic_DNA"/>
</dbReference>
<dbReference type="SMART" id="SM00248">
    <property type="entry name" value="ANK"/>
    <property type="match status" value="4"/>
</dbReference>
<dbReference type="InterPro" id="IPR002110">
    <property type="entry name" value="Ankyrin_rpt"/>
</dbReference>
<evidence type="ECO:0000313" key="4">
    <source>
        <dbReference type="EMBL" id="OQR99318.1"/>
    </source>
</evidence>
<feature type="repeat" description="ANK" evidence="3">
    <location>
        <begin position="62"/>
        <end position="94"/>
    </location>
</feature>
<evidence type="ECO:0000256" key="2">
    <source>
        <dbReference type="ARBA" id="ARBA00023043"/>
    </source>
</evidence>
<dbReference type="Gene3D" id="1.25.40.20">
    <property type="entry name" value="Ankyrin repeat-containing domain"/>
    <property type="match status" value="1"/>
</dbReference>
<proteinExistence type="predicted"/>
<dbReference type="Pfam" id="PF12796">
    <property type="entry name" value="Ank_2"/>
    <property type="match status" value="1"/>
</dbReference>
<gene>
    <name evidence="4" type="ORF">THRCLA_21851</name>
</gene>
<dbReference type="STRING" id="74557.A0A1V9ZMV6"/>
<dbReference type="Proteomes" id="UP000243217">
    <property type="component" value="Unassembled WGS sequence"/>
</dbReference>
<organism evidence="4 5">
    <name type="scientific">Thraustotheca clavata</name>
    <dbReference type="NCBI Taxonomy" id="74557"/>
    <lineage>
        <taxon>Eukaryota</taxon>
        <taxon>Sar</taxon>
        <taxon>Stramenopiles</taxon>
        <taxon>Oomycota</taxon>
        <taxon>Saprolegniomycetes</taxon>
        <taxon>Saprolegniales</taxon>
        <taxon>Achlyaceae</taxon>
        <taxon>Thraustotheca</taxon>
    </lineage>
</organism>
<dbReference type="AlphaFoldDB" id="A0A1V9ZMV6"/>
<dbReference type="SUPFAM" id="SSF48403">
    <property type="entry name" value="Ankyrin repeat"/>
    <property type="match status" value="1"/>
</dbReference>
<evidence type="ECO:0000256" key="3">
    <source>
        <dbReference type="PROSITE-ProRule" id="PRU00023"/>
    </source>
</evidence>
<keyword evidence="5" id="KW-1185">Reference proteome</keyword>
<dbReference type="PROSITE" id="PS50088">
    <property type="entry name" value="ANK_REPEAT"/>
    <property type="match status" value="2"/>
</dbReference>
<sequence length="171" mass="19264">MSKEYDIYASLPPFDVHNHHRKPTAQQQEYLSWELIEASTSGNHDQLIKAIQHRADLDCRYKGCTPLYYASKNGFTMLVRSLLSYGAHLETRNSKGRTALMIACSRGHIDTVHVLLHNGAKVNCTDHSGATPRHLALRNGHSAVVHLLDTQARMPITRTNAIDLRLKQLTK</sequence>
<dbReference type="PROSITE" id="PS50297">
    <property type="entry name" value="ANK_REP_REGION"/>
    <property type="match status" value="2"/>
</dbReference>